<organism evidence="7 8">
    <name type="scientific">Arctia plantaginis</name>
    <name type="common">Wood tiger moth</name>
    <name type="synonym">Phalaena plantaginis</name>
    <dbReference type="NCBI Taxonomy" id="874455"/>
    <lineage>
        <taxon>Eukaryota</taxon>
        <taxon>Metazoa</taxon>
        <taxon>Ecdysozoa</taxon>
        <taxon>Arthropoda</taxon>
        <taxon>Hexapoda</taxon>
        <taxon>Insecta</taxon>
        <taxon>Pterygota</taxon>
        <taxon>Neoptera</taxon>
        <taxon>Endopterygota</taxon>
        <taxon>Lepidoptera</taxon>
        <taxon>Glossata</taxon>
        <taxon>Ditrysia</taxon>
        <taxon>Noctuoidea</taxon>
        <taxon>Erebidae</taxon>
        <taxon>Arctiinae</taxon>
        <taxon>Arctia</taxon>
    </lineage>
</organism>
<dbReference type="Proteomes" id="UP000494106">
    <property type="component" value="Unassembled WGS sequence"/>
</dbReference>
<dbReference type="AlphaFoldDB" id="A0A8S0ZIH9"/>
<reference evidence="7 8" key="1">
    <citation type="submission" date="2020-04" db="EMBL/GenBank/DDBJ databases">
        <authorList>
            <person name="Wallbank WR R."/>
            <person name="Pardo Diaz C."/>
            <person name="Kozak K."/>
            <person name="Martin S."/>
            <person name="Jiggins C."/>
            <person name="Moest M."/>
            <person name="Warren A I."/>
            <person name="Byers J.R.P. K."/>
            <person name="Montejo-Kovacevich G."/>
            <person name="Yen C E."/>
        </authorList>
    </citation>
    <scope>NUCLEOTIDE SEQUENCE [LARGE SCALE GENOMIC DNA]</scope>
</reference>
<comment type="subcellular location">
    <subcellularLocation>
        <location evidence="1">Secreted</location>
    </subcellularLocation>
</comment>
<dbReference type="GO" id="GO:0005615">
    <property type="term" value="C:extracellular space"/>
    <property type="evidence" value="ECO:0007669"/>
    <property type="project" value="TreeGrafter"/>
</dbReference>
<evidence type="ECO:0000256" key="1">
    <source>
        <dbReference type="ARBA" id="ARBA00004613"/>
    </source>
</evidence>
<evidence type="ECO:0000256" key="4">
    <source>
        <dbReference type="RuleBase" id="RU004262"/>
    </source>
</evidence>
<evidence type="ECO:0000256" key="2">
    <source>
        <dbReference type="ARBA" id="ARBA00010701"/>
    </source>
</evidence>
<feature type="domain" description="Lipase" evidence="6">
    <location>
        <begin position="100"/>
        <end position="353"/>
    </location>
</feature>
<comment type="caution">
    <text evidence="7">The sequence shown here is derived from an EMBL/GenBank/DDBJ whole genome shotgun (WGS) entry which is preliminary data.</text>
</comment>
<dbReference type="InterPro" id="IPR029058">
    <property type="entry name" value="AB_hydrolase_fold"/>
</dbReference>
<accession>A0A8S0ZIH9</accession>
<dbReference type="GO" id="GO:0016298">
    <property type="term" value="F:lipase activity"/>
    <property type="evidence" value="ECO:0007669"/>
    <property type="project" value="InterPro"/>
</dbReference>
<evidence type="ECO:0000256" key="3">
    <source>
        <dbReference type="ARBA" id="ARBA00022525"/>
    </source>
</evidence>
<dbReference type="Pfam" id="PF00151">
    <property type="entry name" value="Lipase"/>
    <property type="match status" value="1"/>
</dbReference>
<dbReference type="InterPro" id="IPR000734">
    <property type="entry name" value="TAG_lipase"/>
</dbReference>
<feature type="chain" id="PRO_5035714051" description="Lipase domain-containing protein" evidence="5">
    <location>
        <begin position="20"/>
        <end position="383"/>
    </location>
</feature>
<dbReference type="OrthoDB" id="199913at2759"/>
<proteinExistence type="inferred from homology"/>
<dbReference type="PANTHER" id="PTHR11610">
    <property type="entry name" value="LIPASE"/>
    <property type="match status" value="1"/>
</dbReference>
<dbReference type="EMBL" id="CADEBC010000477">
    <property type="protein sequence ID" value="CAB3232416.1"/>
    <property type="molecule type" value="Genomic_DNA"/>
</dbReference>
<dbReference type="GO" id="GO:0017171">
    <property type="term" value="F:serine hydrolase activity"/>
    <property type="evidence" value="ECO:0007669"/>
    <property type="project" value="TreeGrafter"/>
</dbReference>
<protein>
    <recommendedName>
        <fullName evidence="6">Lipase domain-containing protein</fullName>
    </recommendedName>
</protein>
<gene>
    <name evidence="7" type="ORF">APLA_LOCUS4838</name>
</gene>
<evidence type="ECO:0000256" key="5">
    <source>
        <dbReference type="SAM" id="SignalP"/>
    </source>
</evidence>
<sequence>MNILIPVLITTMLLQCASPAPSELYQFELSMLNKLHKPWFTTEKPPQFPRKGEYPCKGRVCPGSTKPALIPKSQLKYLSFVVQGNGRSRQKYTYWSAKNIAKDPRVNFKRKTLLVAIGYLDSPNLPISAMFANEYEDRGYNVILVDNQRFATVHYHLASRLMRPVGKHVAEVIIQLMEFGLDPSKLELLGFSLGCHTAGFIASHFQTMTGRNISAITALEPSGPCFRNLGPSERLDASNADFVQVIHTNIDGYGMATPMGHVDIYVNGGEYQPSDITVYPCTSTCSHFRILALWVAALKNPRKFVGIRCNSIQQARDSECYSNVPLETILMGLLIDRSKRGIFYLATSVEYPFYLGAKGLKPEYVYWKTLTNINDGDDVEIYT</sequence>
<comment type="similarity">
    <text evidence="2 4">Belongs to the AB hydrolase superfamily. Lipase family.</text>
</comment>
<evidence type="ECO:0000313" key="7">
    <source>
        <dbReference type="EMBL" id="CAB3232416.1"/>
    </source>
</evidence>
<keyword evidence="8" id="KW-1185">Reference proteome</keyword>
<keyword evidence="3" id="KW-0964">Secreted</keyword>
<dbReference type="GO" id="GO:0016042">
    <property type="term" value="P:lipid catabolic process"/>
    <property type="evidence" value="ECO:0007669"/>
    <property type="project" value="TreeGrafter"/>
</dbReference>
<dbReference type="Gene3D" id="3.40.50.1820">
    <property type="entry name" value="alpha/beta hydrolase"/>
    <property type="match status" value="1"/>
</dbReference>
<feature type="signal peptide" evidence="5">
    <location>
        <begin position="1"/>
        <end position="19"/>
    </location>
</feature>
<dbReference type="PANTHER" id="PTHR11610:SF173">
    <property type="entry name" value="LIPASE DOMAIN-CONTAINING PROTEIN-RELATED"/>
    <property type="match status" value="1"/>
</dbReference>
<evidence type="ECO:0000313" key="8">
    <source>
        <dbReference type="Proteomes" id="UP000494106"/>
    </source>
</evidence>
<name>A0A8S0ZIH9_ARCPL</name>
<dbReference type="InterPro" id="IPR013818">
    <property type="entry name" value="Lipase"/>
</dbReference>
<evidence type="ECO:0000259" key="6">
    <source>
        <dbReference type="Pfam" id="PF00151"/>
    </source>
</evidence>
<keyword evidence="5" id="KW-0732">Signal</keyword>
<dbReference type="PRINTS" id="PR00821">
    <property type="entry name" value="TAGLIPASE"/>
</dbReference>
<dbReference type="SUPFAM" id="SSF53474">
    <property type="entry name" value="alpha/beta-Hydrolases"/>
    <property type="match status" value="1"/>
</dbReference>